<dbReference type="Proteomes" id="UP000504606">
    <property type="component" value="Unplaced"/>
</dbReference>
<keyword evidence="3" id="KW-0732">Signal</keyword>
<evidence type="ECO:0000256" key="2">
    <source>
        <dbReference type="SAM" id="Phobius"/>
    </source>
</evidence>
<sequence>MLLGRRAAVTWALALLLGAAAATGASGAHVPDGAEESNAVEESERGGRGAGAGRAVLAEMARELLSRSATSSQVLSLNLTNLVILLVLKAIIFGAGHMGVGWAGKSSRGGESAGPAPLVTEQEALLLLGFLMGGQGGPHGPHGPHSDRIDRDGYRCLNRVACQEPEAANSYARAGILLSNGAKLLNGMIPYDPKYDHIVEGLVDAVEYGRRGERCDLRYSCARR</sequence>
<keyword evidence="2" id="KW-0472">Membrane</keyword>
<keyword evidence="2" id="KW-1133">Transmembrane helix</keyword>
<name>A0A6J1S904_FRAOC</name>
<reference evidence="5" key="1">
    <citation type="submission" date="2025-08" db="UniProtKB">
        <authorList>
            <consortium name="RefSeq"/>
        </authorList>
    </citation>
    <scope>IDENTIFICATION</scope>
    <source>
        <tissue evidence="5">Whole organism</tissue>
    </source>
</reference>
<evidence type="ECO:0000313" key="4">
    <source>
        <dbReference type="Proteomes" id="UP000504606"/>
    </source>
</evidence>
<evidence type="ECO:0000256" key="3">
    <source>
        <dbReference type="SAM" id="SignalP"/>
    </source>
</evidence>
<dbReference type="RefSeq" id="XP_026277669.1">
    <property type="nucleotide sequence ID" value="XM_026421884.2"/>
</dbReference>
<dbReference type="OrthoDB" id="6363452at2759"/>
<protein>
    <submittedName>
        <fullName evidence="5">Uncharacterized protein LOC113206014</fullName>
    </submittedName>
</protein>
<evidence type="ECO:0000256" key="1">
    <source>
        <dbReference type="SAM" id="MobiDB-lite"/>
    </source>
</evidence>
<dbReference type="AlphaFoldDB" id="A0A6J1S904"/>
<evidence type="ECO:0000313" key="5">
    <source>
        <dbReference type="RefSeq" id="XP_026277669.1"/>
    </source>
</evidence>
<keyword evidence="4" id="KW-1185">Reference proteome</keyword>
<proteinExistence type="predicted"/>
<feature type="region of interest" description="Disordered" evidence="1">
    <location>
        <begin position="26"/>
        <end position="52"/>
    </location>
</feature>
<feature type="transmembrane region" description="Helical" evidence="2">
    <location>
        <begin position="82"/>
        <end position="103"/>
    </location>
</feature>
<organism evidence="4 5">
    <name type="scientific">Frankliniella occidentalis</name>
    <name type="common">Western flower thrips</name>
    <name type="synonym">Euthrips occidentalis</name>
    <dbReference type="NCBI Taxonomy" id="133901"/>
    <lineage>
        <taxon>Eukaryota</taxon>
        <taxon>Metazoa</taxon>
        <taxon>Ecdysozoa</taxon>
        <taxon>Arthropoda</taxon>
        <taxon>Hexapoda</taxon>
        <taxon>Insecta</taxon>
        <taxon>Pterygota</taxon>
        <taxon>Neoptera</taxon>
        <taxon>Paraneoptera</taxon>
        <taxon>Thysanoptera</taxon>
        <taxon>Terebrantia</taxon>
        <taxon>Thripoidea</taxon>
        <taxon>Thripidae</taxon>
        <taxon>Frankliniella</taxon>
    </lineage>
</organism>
<feature type="chain" id="PRO_5026727594" evidence="3">
    <location>
        <begin position="28"/>
        <end position="224"/>
    </location>
</feature>
<dbReference type="GeneID" id="113206014"/>
<dbReference type="KEGG" id="foc:113206014"/>
<gene>
    <name evidence="5" type="primary">LOC113206014</name>
</gene>
<feature type="signal peptide" evidence="3">
    <location>
        <begin position="1"/>
        <end position="27"/>
    </location>
</feature>
<accession>A0A6J1S904</accession>
<keyword evidence="2" id="KW-0812">Transmembrane</keyword>